<dbReference type="Proteomes" id="UP000087766">
    <property type="component" value="Chromosome 5"/>
</dbReference>
<organism evidence="3 4">
    <name type="scientific">Vigna radiata var. radiata</name>
    <name type="common">Mung bean</name>
    <name type="synonym">Phaseolus aureus</name>
    <dbReference type="NCBI Taxonomy" id="3916"/>
    <lineage>
        <taxon>Eukaryota</taxon>
        <taxon>Viridiplantae</taxon>
        <taxon>Streptophyta</taxon>
        <taxon>Embryophyta</taxon>
        <taxon>Tracheophyta</taxon>
        <taxon>Spermatophyta</taxon>
        <taxon>Magnoliopsida</taxon>
        <taxon>eudicotyledons</taxon>
        <taxon>Gunneridae</taxon>
        <taxon>Pentapetalae</taxon>
        <taxon>rosids</taxon>
        <taxon>fabids</taxon>
        <taxon>Fabales</taxon>
        <taxon>Fabaceae</taxon>
        <taxon>Papilionoideae</taxon>
        <taxon>50 kb inversion clade</taxon>
        <taxon>NPAAA clade</taxon>
        <taxon>indigoferoid/millettioid clade</taxon>
        <taxon>Phaseoleae</taxon>
        <taxon>Vigna</taxon>
    </lineage>
</organism>
<protein>
    <submittedName>
        <fullName evidence="4">Pentatricopeptide repeat-containing protein At1g80270, mitochondrial isoform X1</fullName>
    </submittedName>
</protein>
<keyword evidence="2" id="KW-0677">Repeat</keyword>
<dbReference type="PANTHER" id="PTHR45717:SF38">
    <property type="entry name" value="PENTACOTRIPEPTIDE-REPEAT REGION OF PRORP DOMAIN-CONTAINING PROTEIN"/>
    <property type="match status" value="1"/>
</dbReference>
<proteinExistence type="inferred from homology"/>
<keyword evidence="3" id="KW-1185">Reference proteome</keyword>
<evidence type="ECO:0000256" key="2">
    <source>
        <dbReference type="ARBA" id="ARBA00022737"/>
    </source>
</evidence>
<dbReference type="RefSeq" id="XP_014500000.1">
    <property type="nucleotide sequence ID" value="XM_014644514.2"/>
</dbReference>
<dbReference type="InterPro" id="IPR011990">
    <property type="entry name" value="TPR-like_helical_dom_sf"/>
</dbReference>
<dbReference type="GO" id="GO:0003729">
    <property type="term" value="F:mRNA binding"/>
    <property type="evidence" value="ECO:0007669"/>
    <property type="project" value="UniProtKB-ARBA"/>
</dbReference>
<reference evidence="3" key="1">
    <citation type="journal article" date="2014" name="Nat. Commun.">
        <title>Genome sequence of mungbean and insights into evolution within Vigna species.</title>
        <authorList>
            <person name="Kang Y.J."/>
            <person name="Kim S.K."/>
            <person name="Kim M.Y."/>
            <person name="Lestari P."/>
            <person name="Kim K.H."/>
            <person name="Ha B.K."/>
            <person name="Jun T.H."/>
            <person name="Hwang W.J."/>
            <person name="Lee T."/>
            <person name="Lee J."/>
            <person name="Shim S."/>
            <person name="Yoon M.Y."/>
            <person name="Jang Y.E."/>
            <person name="Han K.S."/>
            <person name="Taeprayoon P."/>
            <person name="Yoon N."/>
            <person name="Somta P."/>
            <person name="Tanya P."/>
            <person name="Kim K.S."/>
            <person name="Gwag J.G."/>
            <person name="Moon J.K."/>
            <person name="Lee Y.H."/>
            <person name="Park B.S."/>
            <person name="Bombarely A."/>
            <person name="Doyle J.J."/>
            <person name="Jackson S.A."/>
            <person name="Schafleitner R."/>
            <person name="Srinives P."/>
            <person name="Varshney R.K."/>
            <person name="Lee S.H."/>
        </authorList>
    </citation>
    <scope>NUCLEOTIDE SEQUENCE [LARGE SCALE GENOMIC DNA]</scope>
    <source>
        <strain evidence="3">cv. VC1973A</strain>
    </source>
</reference>
<accession>A0A1S3U1V5</accession>
<dbReference type="SUPFAM" id="SSF48452">
    <property type="entry name" value="TPR-like"/>
    <property type="match status" value="1"/>
</dbReference>
<dbReference type="InterPro" id="IPR002885">
    <property type="entry name" value="PPR_rpt"/>
</dbReference>
<reference evidence="4" key="2">
    <citation type="submission" date="2025-08" db="UniProtKB">
        <authorList>
            <consortium name="RefSeq"/>
        </authorList>
    </citation>
    <scope>IDENTIFICATION</scope>
    <source>
        <tissue evidence="4">Leaf</tissue>
    </source>
</reference>
<sequence>MSIFRQCLFSIKRQGHSVEVSGLLLCGIKHDTERYLSRKNVCGCYPALSGAKNDFLREESYHTSPVIGKFFMGSRHLSSLVNEKSWYENVLNETVLELEKSLSAMASGDINLEEEVQQQFELKPRRLDDPMSEYADDLFLGCREPLKRKTSLELLRTVMNSPAPSLPGILKRFAEAVEDLSHLEAPKIVFILWKHHMYYKALKILEWLETKKQFEHSENAYASRLDLIAKVQGVDVAEKYMKNDVPDSFKGELLYRTLLVNFVRSSNMEKSLAVYEKMRSLGLPITIYTLNQMIILYKKYDRRKILGIFSFMKNKNLTPSHLTYRILIATKGETGDIIGMEQLVDDMKSHGLQPDIHLLTDLARFYISEGCKDKAISILKEIERVNSHEYIRAHNKLFSLYASLDMTSDVSRIWNHCKSDPTMMECEAAIGAWGKLGEVEEAEAVFEMAMQKFKGPQSRLFSELLRVYALNDQISKGKDFIERMRHSRFWSGPLLWDGLVRFYVKAGDVEKAASILSKAVERQCGRAVKPLFRSYMVVMEQYANCGDVYNTEKLFHKMRQCGYTGRPRPFQILIQAYLKAKIPVYGIRERMKAENVFPSKEFSMQLTEIDALK</sequence>
<dbReference type="GO" id="GO:0005739">
    <property type="term" value="C:mitochondrion"/>
    <property type="evidence" value="ECO:0007669"/>
    <property type="project" value="TreeGrafter"/>
</dbReference>
<name>A0A1S3U1V5_VIGRR</name>
<dbReference type="KEGG" id="vra:106761040"/>
<evidence type="ECO:0000313" key="3">
    <source>
        <dbReference type="Proteomes" id="UP000087766"/>
    </source>
</evidence>
<dbReference type="AlphaFoldDB" id="A0A1S3U1V5"/>
<evidence type="ECO:0000313" key="4">
    <source>
        <dbReference type="RefSeq" id="XP_014500000.1"/>
    </source>
</evidence>
<dbReference type="PANTHER" id="PTHR45717">
    <property type="entry name" value="OS12G0527900 PROTEIN"/>
    <property type="match status" value="1"/>
</dbReference>
<dbReference type="Pfam" id="PF01535">
    <property type="entry name" value="PPR"/>
    <property type="match status" value="2"/>
</dbReference>
<dbReference type="Gene3D" id="1.25.40.10">
    <property type="entry name" value="Tetratricopeptide repeat domain"/>
    <property type="match status" value="2"/>
</dbReference>
<gene>
    <name evidence="4" type="primary">LOC106761040</name>
</gene>
<dbReference type="Pfam" id="PF13812">
    <property type="entry name" value="PPR_3"/>
    <property type="match status" value="1"/>
</dbReference>
<evidence type="ECO:0000256" key="1">
    <source>
        <dbReference type="ARBA" id="ARBA00007626"/>
    </source>
</evidence>
<comment type="similarity">
    <text evidence="1">Belongs to the PPR family. P subfamily.</text>
</comment>
<dbReference type="OrthoDB" id="739241at2759"/>
<dbReference type="GeneID" id="106761040"/>